<dbReference type="GeneID" id="301682436"/>
<gene>
    <name evidence="1" type="ORF">NIES46_15660</name>
</gene>
<protein>
    <recommendedName>
        <fullName evidence="3">Ig-like domain-containing protein</fullName>
    </recommendedName>
</protein>
<evidence type="ECO:0000313" key="2">
    <source>
        <dbReference type="Proteomes" id="UP000326169"/>
    </source>
</evidence>
<organism evidence="1 2">
    <name type="scientific">Limnospira platensis NIES-46</name>
    <dbReference type="NCBI Taxonomy" id="1236695"/>
    <lineage>
        <taxon>Bacteria</taxon>
        <taxon>Bacillati</taxon>
        <taxon>Cyanobacteriota</taxon>
        <taxon>Cyanophyceae</taxon>
        <taxon>Oscillatoriophycideae</taxon>
        <taxon>Oscillatoriales</taxon>
        <taxon>Sirenicapillariaceae</taxon>
        <taxon>Limnospira</taxon>
    </lineage>
</organism>
<evidence type="ECO:0000313" key="1">
    <source>
        <dbReference type="EMBL" id="GCE93515.1"/>
    </source>
</evidence>
<dbReference type="EMBL" id="BIMW01000074">
    <property type="protein sequence ID" value="GCE93515.1"/>
    <property type="molecule type" value="Genomic_DNA"/>
</dbReference>
<dbReference type="RefSeq" id="WP_014274107.1">
    <property type="nucleotide sequence ID" value="NZ_BIMW01000074.1"/>
</dbReference>
<keyword evidence="2" id="KW-1185">Reference proteome</keyword>
<evidence type="ECO:0008006" key="3">
    <source>
        <dbReference type="Google" id="ProtNLM"/>
    </source>
</evidence>
<dbReference type="Proteomes" id="UP000326169">
    <property type="component" value="Unassembled WGS sequence"/>
</dbReference>
<comment type="caution">
    <text evidence="1">The sequence shown here is derived from an EMBL/GenBank/DDBJ whole genome shotgun (WGS) entry which is preliminary data.</text>
</comment>
<sequence>MRFLVLGLVLFGLLSVTIAPVSEAGICRMFDHHQICIISIKRSAKYHWEYRAKLSIDGVAQGEWIYNCRDRLRVSSDGKQSKVQPHSFGEYLCRRVN</sequence>
<name>A0A5M3T507_LIMPL</name>
<reference evidence="1 2" key="1">
    <citation type="journal article" date="2019" name="J Genomics">
        <title>The Draft Genome of a Hydrogen-producing Cyanobacterium, Arthrospira platensis NIES-46.</title>
        <authorList>
            <person name="Suzuki S."/>
            <person name="Yamaguchi H."/>
            <person name="Kawachi M."/>
        </authorList>
    </citation>
    <scope>NUCLEOTIDE SEQUENCE [LARGE SCALE GENOMIC DNA]</scope>
    <source>
        <strain evidence="1 2">NIES-46</strain>
    </source>
</reference>
<accession>A0A5M3T507</accession>
<proteinExistence type="predicted"/>